<keyword evidence="2" id="KW-1185">Reference proteome</keyword>
<name>A0ACC3SGQ7_9PEZI</name>
<evidence type="ECO:0000313" key="1">
    <source>
        <dbReference type="EMBL" id="KAK8213428.1"/>
    </source>
</evidence>
<dbReference type="Proteomes" id="UP001320706">
    <property type="component" value="Unassembled WGS sequence"/>
</dbReference>
<protein>
    <submittedName>
        <fullName evidence="1">Uncharacterized protein</fullName>
    </submittedName>
</protein>
<dbReference type="EMBL" id="JAMKPW020000011">
    <property type="protein sequence ID" value="KAK8213428.1"/>
    <property type="molecule type" value="Genomic_DNA"/>
</dbReference>
<organism evidence="1 2">
    <name type="scientific">Zalaria obscura</name>
    <dbReference type="NCBI Taxonomy" id="2024903"/>
    <lineage>
        <taxon>Eukaryota</taxon>
        <taxon>Fungi</taxon>
        <taxon>Dikarya</taxon>
        <taxon>Ascomycota</taxon>
        <taxon>Pezizomycotina</taxon>
        <taxon>Dothideomycetes</taxon>
        <taxon>Dothideomycetidae</taxon>
        <taxon>Dothideales</taxon>
        <taxon>Zalariaceae</taxon>
        <taxon>Zalaria</taxon>
    </lineage>
</organism>
<proteinExistence type="predicted"/>
<evidence type="ECO:0000313" key="2">
    <source>
        <dbReference type="Proteomes" id="UP001320706"/>
    </source>
</evidence>
<comment type="caution">
    <text evidence="1">The sequence shown here is derived from an EMBL/GenBank/DDBJ whole genome shotgun (WGS) entry which is preliminary data.</text>
</comment>
<reference evidence="1" key="1">
    <citation type="submission" date="2024-02" db="EMBL/GenBank/DDBJ databases">
        <title>Metagenome Assembled Genome of Zalaria obscura JY119.</title>
        <authorList>
            <person name="Vighnesh L."/>
            <person name="Jagadeeshwari U."/>
            <person name="Venkata Ramana C."/>
            <person name="Sasikala C."/>
        </authorList>
    </citation>
    <scope>NUCLEOTIDE SEQUENCE</scope>
    <source>
        <strain evidence="1">JY119</strain>
    </source>
</reference>
<sequence length="424" mass="46608">MPHVPRRRSSILSLSSIDDTRQSVQSSAGDYIRPGLGGTQLEDETASHWQSSPLAFAILPAIGGLFFQGGSAFVTDVLLLGLAAIFLNWSVTLPWDWYYSAQAAVRPYSPPEPVVLEQLNEDDESSDKPSTGGAPQEPSEQPGHAEWEHDQKEASSRLRIHELLALLATFVLPALSAYLLHIIRARLSRPSESLVSDYNLSIFLLAAEIRPCRQLIRLITNRTLHLQRVANSAGDPAFQTGSGSALSNLAARLDLLESKVASNDVPPPTAALAAQHTDEVTALSAELRKRYEPRLDALERAVRRYEKRATTLSLLTENRMQSLETRLQDALSLAAVAAQGYQSRRGVVATLLGWISAAMMVPLEVLCFDLHTFSSRVYITQNDVTAPKWCADFEEEPNRVPDCSIPNKDADGSLIAEHGTDMYR</sequence>
<gene>
    <name evidence="1" type="ORF">M8818_002728</name>
</gene>
<accession>A0ACC3SGQ7</accession>